<sequence length="41" mass="4167">MHKFFLFLVTTALLAGLGVGVSISVTGPAPPRDTGAAAERP</sequence>
<protein>
    <submittedName>
        <fullName evidence="1">Uncharacterized protein</fullName>
    </submittedName>
</protein>
<evidence type="ECO:0000313" key="1">
    <source>
        <dbReference type="EMBL" id="GAA4071771.1"/>
    </source>
</evidence>
<organism evidence="1 2">
    <name type="scientific">Actinomadura miaoliensis</name>
    <dbReference type="NCBI Taxonomy" id="430685"/>
    <lineage>
        <taxon>Bacteria</taxon>
        <taxon>Bacillati</taxon>
        <taxon>Actinomycetota</taxon>
        <taxon>Actinomycetes</taxon>
        <taxon>Streptosporangiales</taxon>
        <taxon>Thermomonosporaceae</taxon>
        <taxon>Actinomadura</taxon>
    </lineage>
</organism>
<reference evidence="2" key="1">
    <citation type="journal article" date="2019" name="Int. J. Syst. Evol. Microbiol.">
        <title>The Global Catalogue of Microorganisms (GCM) 10K type strain sequencing project: providing services to taxonomists for standard genome sequencing and annotation.</title>
        <authorList>
            <consortium name="The Broad Institute Genomics Platform"/>
            <consortium name="The Broad Institute Genome Sequencing Center for Infectious Disease"/>
            <person name="Wu L."/>
            <person name="Ma J."/>
        </authorList>
    </citation>
    <scope>NUCLEOTIDE SEQUENCE [LARGE SCALE GENOMIC DNA]</scope>
    <source>
        <strain evidence="2">JCM 16702</strain>
    </source>
</reference>
<evidence type="ECO:0000313" key="2">
    <source>
        <dbReference type="Proteomes" id="UP001500683"/>
    </source>
</evidence>
<proteinExistence type="predicted"/>
<dbReference type="EMBL" id="BAAAZG010000017">
    <property type="protein sequence ID" value="GAA4071771.1"/>
    <property type="molecule type" value="Genomic_DNA"/>
</dbReference>
<gene>
    <name evidence="1" type="ORF">GCM10022214_29580</name>
</gene>
<name>A0ABP7VQK3_9ACTN</name>
<accession>A0ABP7VQK3</accession>
<dbReference type="RefSeq" id="WP_344946698.1">
    <property type="nucleotide sequence ID" value="NZ_BAAAZG010000017.1"/>
</dbReference>
<comment type="caution">
    <text evidence="1">The sequence shown here is derived from an EMBL/GenBank/DDBJ whole genome shotgun (WGS) entry which is preliminary data.</text>
</comment>
<keyword evidence="2" id="KW-1185">Reference proteome</keyword>
<dbReference type="Proteomes" id="UP001500683">
    <property type="component" value="Unassembled WGS sequence"/>
</dbReference>